<dbReference type="Pfam" id="PF00339">
    <property type="entry name" value="Arrestin_N"/>
    <property type="match status" value="1"/>
</dbReference>
<comment type="similarity">
    <text evidence="1">Belongs to the arrestin family.</text>
</comment>
<proteinExistence type="inferred from homology"/>
<dbReference type="Proteomes" id="UP000887540">
    <property type="component" value="Unplaced"/>
</dbReference>
<name>A0A914DC33_9BILA</name>
<evidence type="ECO:0000256" key="2">
    <source>
        <dbReference type="SAM" id="MobiDB-lite"/>
    </source>
</evidence>
<dbReference type="SMART" id="SM01017">
    <property type="entry name" value="Arrestin_C"/>
    <property type="match status" value="1"/>
</dbReference>
<dbReference type="InterPro" id="IPR011022">
    <property type="entry name" value="Arrestin_C-like"/>
</dbReference>
<keyword evidence="4" id="KW-1185">Reference proteome</keyword>
<evidence type="ECO:0000256" key="1">
    <source>
        <dbReference type="ARBA" id="ARBA00005298"/>
    </source>
</evidence>
<dbReference type="PANTHER" id="PTHR11188:SF175">
    <property type="entry name" value="ARRESTIN C-TERMINAL-LIKE DOMAIN-CONTAINING PROTEIN"/>
    <property type="match status" value="1"/>
</dbReference>
<sequence length="420" mass="46568">MELFTIEYESPSGVYAPGQLVRGFVHIQLKEAMKARAVTLHTMGVAHTSWTCYDAHPIPVGRGSHASQRRVRGCHVYIDAKFVVWEGDNNDKVLPAGVNKLPFAFNLPLVCPPSFEGSLGYIRYYCKAKIDRPWIFDNIAMLSFTVIPHFDVNTIPYASSPIIKSDSKNLGVVLFKHGRVLVKITLPKSGYVPGETIFTNIEINNTSSKEIEKVEMFLTEISTFEGKCTEVGRIDFCHLDHIAKTHKCRTVTKAAQNICVPANKTGQHFMKLPIPSIVPSFNVCRIIQVDYKLEIKIIAKGYVNNSLCVDFPVLIGTYPIQAPRYSTPMAENIPPVPEYLAPSQPTALSGNINEPPPSYAECVFGRGTVALEDEDRANIGNTGFTPKYVFYNNTQAPPPLPNKVSYPNTQASYQSAPTLP</sequence>
<dbReference type="PANTHER" id="PTHR11188">
    <property type="entry name" value="ARRESTIN DOMAIN CONTAINING PROTEIN"/>
    <property type="match status" value="1"/>
</dbReference>
<feature type="domain" description="Arrestin C-terminal-like" evidence="3">
    <location>
        <begin position="176"/>
        <end position="320"/>
    </location>
</feature>
<dbReference type="InterPro" id="IPR011021">
    <property type="entry name" value="Arrestin-like_N"/>
</dbReference>
<evidence type="ECO:0000313" key="4">
    <source>
        <dbReference type="Proteomes" id="UP000887540"/>
    </source>
</evidence>
<organism evidence="4 5">
    <name type="scientific">Acrobeloides nanus</name>
    <dbReference type="NCBI Taxonomy" id="290746"/>
    <lineage>
        <taxon>Eukaryota</taxon>
        <taxon>Metazoa</taxon>
        <taxon>Ecdysozoa</taxon>
        <taxon>Nematoda</taxon>
        <taxon>Chromadorea</taxon>
        <taxon>Rhabditida</taxon>
        <taxon>Tylenchina</taxon>
        <taxon>Cephalobomorpha</taxon>
        <taxon>Cephaloboidea</taxon>
        <taxon>Cephalobidae</taxon>
        <taxon>Acrobeloides</taxon>
    </lineage>
</organism>
<dbReference type="InterPro" id="IPR014752">
    <property type="entry name" value="Arrestin-like_C"/>
</dbReference>
<evidence type="ECO:0000313" key="5">
    <source>
        <dbReference type="WBParaSite" id="ACRNAN_scaffold2330.g27486.t1"/>
    </source>
</evidence>
<reference evidence="5" key="1">
    <citation type="submission" date="2022-11" db="UniProtKB">
        <authorList>
            <consortium name="WormBaseParasite"/>
        </authorList>
    </citation>
    <scope>IDENTIFICATION</scope>
</reference>
<dbReference type="InterPro" id="IPR014756">
    <property type="entry name" value="Ig_E-set"/>
</dbReference>
<accession>A0A914DC33</accession>
<dbReference type="GO" id="GO:0015031">
    <property type="term" value="P:protein transport"/>
    <property type="evidence" value="ECO:0007669"/>
    <property type="project" value="TreeGrafter"/>
</dbReference>
<dbReference type="WBParaSite" id="ACRNAN_scaffold2330.g27486.t1">
    <property type="protein sequence ID" value="ACRNAN_scaffold2330.g27486.t1"/>
    <property type="gene ID" value="ACRNAN_scaffold2330.g27486"/>
</dbReference>
<dbReference type="Pfam" id="PF02752">
    <property type="entry name" value="Arrestin_C"/>
    <property type="match status" value="1"/>
</dbReference>
<feature type="compositionally biased region" description="Polar residues" evidence="2">
    <location>
        <begin position="405"/>
        <end position="420"/>
    </location>
</feature>
<dbReference type="Gene3D" id="2.60.40.640">
    <property type="match status" value="2"/>
</dbReference>
<dbReference type="AlphaFoldDB" id="A0A914DC33"/>
<dbReference type="SUPFAM" id="SSF81296">
    <property type="entry name" value="E set domains"/>
    <property type="match status" value="2"/>
</dbReference>
<dbReference type="GO" id="GO:0005737">
    <property type="term" value="C:cytoplasm"/>
    <property type="evidence" value="ECO:0007669"/>
    <property type="project" value="TreeGrafter"/>
</dbReference>
<protein>
    <submittedName>
        <fullName evidence="5">Arrestin C-terminal-like domain-containing protein</fullName>
    </submittedName>
</protein>
<feature type="region of interest" description="Disordered" evidence="2">
    <location>
        <begin position="399"/>
        <end position="420"/>
    </location>
</feature>
<evidence type="ECO:0000259" key="3">
    <source>
        <dbReference type="SMART" id="SM01017"/>
    </source>
</evidence>
<dbReference type="InterPro" id="IPR050357">
    <property type="entry name" value="Arrestin_domain-protein"/>
</dbReference>